<proteinExistence type="predicted"/>
<dbReference type="EMBL" id="BIXY01000081">
    <property type="protein sequence ID" value="GCF10722.1"/>
    <property type="molecule type" value="Genomic_DNA"/>
</dbReference>
<accession>A0A5A5THD4</accession>
<dbReference type="AlphaFoldDB" id="A0A5A5THD4"/>
<evidence type="ECO:0000313" key="2">
    <source>
        <dbReference type="Proteomes" id="UP000322530"/>
    </source>
</evidence>
<dbReference type="Proteomes" id="UP000322530">
    <property type="component" value="Unassembled WGS sequence"/>
</dbReference>
<organism evidence="1 2">
    <name type="scientific">Dictyobacter arantiisoli</name>
    <dbReference type="NCBI Taxonomy" id="2014874"/>
    <lineage>
        <taxon>Bacteria</taxon>
        <taxon>Bacillati</taxon>
        <taxon>Chloroflexota</taxon>
        <taxon>Ktedonobacteria</taxon>
        <taxon>Ktedonobacterales</taxon>
        <taxon>Dictyobacteraceae</taxon>
        <taxon>Dictyobacter</taxon>
    </lineage>
</organism>
<keyword evidence="2" id="KW-1185">Reference proteome</keyword>
<comment type="caution">
    <text evidence="1">The sequence shown here is derived from an EMBL/GenBank/DDBJ whole genome shotgun (WGS) entry which is preliminary data.</text>
</comment>
<gene>
    <name evidence="1" type="ORF">KDI_42860</name>
</gene>
<reference evidence="1 2" key="1">
    <citation type="submission" date="2019-01" db="EMBL/GenBank/DDBJ databases">
        <title>Draft genome sequence of Dictyobacter sp. Uno17.</title>
        <authorList>
            <person name="Wang C.M."/>
            <person name="Zheng Y."/>
            <person name="Sakai Y."/>
            <person name="Abe K."/>
            <person name="Yokota A."/>
            <person name="Yabe S."/>
        </authorList>
    </citation>
    <scope>NUCLEOTIDE SEQUENCE [LARGE SCALE GENOMIC DNA]</scope>
    <source>
        <strain evidence="1 2">Uno17</strain>
    </source>
</reference>
<name>A0A5A5THD4_9CHLR</name>
<evidence type="ECO:0000313" key="1">
    <source>
        <dbReference type="EMBL" id="GCF10722.1"/>
    </source>
</evidence>
<sequence>MLIATSMPPAVAVANAVGEAAATVGTTTVGTITVGATATVGVSGRLPPTINCVLAVLSAGLASPASITVTAAVWRLDNATVGVAVTTILGKVIPETIGKTPV</sequence>
<protein>
    <submittedName>
        <fullName evidence="1">Uncharacterized protein</fullName>
    </submittedName>
</protein>